<keyword evidence="2" id="KW-1185">Reference proteome</keyword>
<dbReference type="AlphaFoldDB" id="A0A6G0TTF5"/>
<sequence>MELNTVYDINIISQINKVRGLFIVVERFNNASTGYFQCYYKQLLDFNNCSEWFEKFDYPIIETGKVVIVQVDKNPMGNLWARGIISKCHHNNLCPEIYLIDSQRFINKGSMFELRTCPPKFLQLILPTYYIDINLCLDDDDLKTAITILIKKNQYGELNFSFIPQSFENNVYSGILIVNHKVNNMYIPLKKLLKNFHTKKMFEDISQYKNHQYPIFNPIELQYLKNIFLPREPSDMVFLEDNLVSSCCDLSLLNDSNSNLSYNSANEFSSNSIYSENICFSDDSELEIKKLKNSCITPIAKQKVYSSNSSLMSKSSSSLQSITSYNNNCSMPEIIQNSDFIMTKMSKLKDSGSQQNNKKTLTLKELEIPKIQLKSITNIKVMNTTMANSDIWWSDDDES</sequence>
<gene>
    <name evidence="1" type="ORF">AGLY_006454</name>
</gene>
<dbReference type="OrthoDB" id="6630013at2759"/>
<dbReference type="Proteomes" id="UP000475862">
    <property type="component" value="Unassembled WGS sequence"/>
</dbReference>
<evidence type="ECO:0000313" key="2">
    <source>
        <dbReference type="Proteomes" id="UP000475862"/>
    </source>
</evidence>
<accession>A0A6G0TTF5</accession>
<dbReference type="EMBL" id="VYZN01000018">
    <property type="protein sequence ID" value="KAE9537431.1"/>
    <property type="molecule type" value="Genomic_DNA"/>
</dbReference>
<comment type="caution">
    <text evidence="1">The sequence shown here is derived from an EMBL/GenBank/DDBJ whole genome shotgun (WGS) entry which is preliminary data.</text>
</comment>
<evidence type="ECO:0008006" key="3">
    <source>
        <dbReference type="Google" id="ProtNLM"/>
    </source>
</evidence>
<proteinExistence type="predicted"/>
<evidence type="ECO:0000313" key="1">
    <source>
        <dbReference type="EMBL" id="KAE9537431.1"/>
    </source>
</evidence>
<reference evidence="1 2" key="1">
    <citation type="submission" date="2019-08" db="EMBL/GenBank/DDBJ databases">
        <title>The genome of the soybean aphid Biotype 1, its phylome, world population structure and adaptation to the North American continent.</title>
        <authorList>
            <person name="Giordano R."/>
            <person name="Donthu R.K."/>
            <person name="Hernandez A.G."/>
            <person name="Wright C.L."/>
            <person name="Zimin A.V."/>
        </authorList>
    </citation>
    <scope>NUCLEOTIDE SEQUENCE [LARGE SCALE GENOMIC DNA]</scope>
    <source>
        <tissue evidence="1">Whole aphids</tissue>
    </source>
</reference>
<protein>
    <recommendedName>
        <fullName evidence="3">Tudor domain-containing protein</fullName>
    </recommendedName>
</protein>
<name>A0A6G0TTF5_APHGL</name>
<organism evidence="1 2">
    <name type="scientific">Aphis glycines</name>
    <name type="common">Soybean aphid</name>
    <dbReference type="NCBI Taxonomy" id="307491"/>
    <lineage>
        <taxon>Eukaryota</taxon>
        <taxon>Metazoa</taxon>
        <taxon>Ecdysozoa</taxon>
        <taxon>Arthropoda</taxon>
        <taxon>Hexapoda</taxon>
        <taxon>Insecta</taxon>
        <taxon>Pterygota</taxon>
        <taxon>Neoptera</taxon>
        <taxon>Paraneoptera</taxon>
        <taxon>Hemiptera</taxon>
        <taxon>Sternorrhyncha</taxon>
        <taxon>Aphidomorpha</taxon>
        <taxon>Aphidoidea</taxon>
        <taxon>Aphididae</taxon>
        <taxon>Aphidini</taxon>
        <taxon>Aphis</taxon>
        <taxon>Aphis</taxon>
    </lineage>
</organism>